<keyword evidence="2" id="KW-1185">Reference proteome</keyword>
<evidence type="ECO:0000313" key="2">
    <source>
        <dbReference type="Proteomes" id="UP001258940"/>
    </source>
</evidence>
<proteinExistence type="predicted"/>
<reference evidence="1 2" key="1">
    <citation type="journal article" date="2023" name="J Bioinform Genom">
        <title>Complete genome sequence of the bacterium Pseudomonas shirazica hy376 from natural waters of algiers.</title>
        <authorList>
            <person name="Haffaressas Y."/>
            <person name="Seghouani N."/>
            <person name="Arzamasceva V.O."/>
            <person name="Tepeeva A.N."/>
            <person name="Vasilenko O.V."/>
        </authorList>
    </citation>
    <scope>NUCLEOTIDE SEQUENCE [LARGE SCALE GENOMIC DNA]</scope>
    <source>
        <strain evidence="1 2">HY376</strain>
    </source>
</reference>
<protein>
    <recommendedName>
        <fullName evidence="3">HNH endonuclease</fullName>
    </recommendedName>
</protein>
<dbReference type="RefSeq" id="WP_309670500.1">
    <property type="nucleotide sequence ID" value="NZ_CP127845.1"/>
</dbReference>
<evidence type="ECO:0008006" key="3">
    <source>
        <dbReference type="Google" id="ProtNLM"/>
    </source>
</evidence>
<accession>A0ABY9SLP8</accession>
<name>A0ABY9SLP8_9PSED</name>
<organism evidence="1 2">
    <name type="scientific">Pseudomonas shirazica</name>
    <dbReference type="NCBI Taxonomy" id="1940636"/>
    <lineage>
        <taxon>Bacteria</taxon>
        <taxon>Pseudomonadati</taxon>
        <taxon>Pseudomonadota</taxon>
        <taxon>Gammaproteobacteria</taxon>
        <taxon>Pseudomonadales</taxon>
        <taxon>Pseudomonadaceae</taxon>
        <taxon>Pseudomonas</taxon>
    </lineage>
</organism>
<gene>
    <name evidence="1" type="ORF">QR297_21570</name>
</gene>
<evidence type="ECO:0000313" key="1">
    <source>
        <dbReference type="EMBL" id="WMY84513.1"/>
    </source>
</evidence>
<dbReference type="Gene3D" id="1.10.30.50">
    <property type="match status" value="1"/>
</dbReference>
<dbReference type="EMBL" id="CP127845">
    <property type="protein sequence ID" value="WMY84513.1"/>
    <property type="molecule type" value="Genomic_DNA"/>
</dbReference>
<sequence length="281" mass="32153">MSIIEMRYYLPREMVSDISLLKRLARNFDYVAEDCERVRVAYGAYLKTEGSPQLPAADVSDELVTLLHRLYEGASKKHGFDWIHRIRDAQLTSCPMCGNLSVGTVEHYLPKNPFPEFSVFSFNLVPSCNACNRKRGSRHKNGIKYKLLHPAFDKDLFGRIELVTRFDMSGTVLDFELDFRGDKLSADEQLRVSAHIKLCIDRREFRQVTNSQIGSLAARLDIDEPDGWVAEIEKELSVMTRAQLNYGWGAACLRGILDMSAKDRNYLLLNRIQELGLIENQ</sequence>
<dbReference type="Proteomes" id="UP001258940">
    <property type="component" value="Chromosome"/>
</dbReference>